<evidence type="ECO:0000313" key="1">
    <source>
        <dbReference type="EMBL" id="SUC11897.1"/>
    </source>
</evidence>
<reference evidence="1 2" key="1">
    <citation type="submission" date="2018-06" db="EMBL/GenBank/DDBJ databases">
        <authorList>
            <consortium name="Pathogen Informatics"/>
            <person name="Doyle S."/>
        </authorList>
    </citation>
    <scope>NUCLEOTIDE SEQUENCE [LARGE SCALE GENOMIC DNA]</scope>
    <source>
        <strain evidence="1 2">NCTC11938</strain>
    </source>
</reference>
<proteinExistence type="predicted"/>
<gene>
    <name evidence="1" type="ORF">NCTC11938_00103</name>
</gene>
<sequence length="95" mass="10790">MQSLSLVKNSIKEPKYTFVMAQLQPIPSFLFQFLRKVSQQSFFLLTDLCTISAEKSCKTAFKRVSLFTLPDLSSGKLLRNQHSSSMPVTKIVTRT</sequence>
<dbReference type="Proteomes" id="UP000254191">
    <property type="component" value="Unassembled WGS sequence"/>
</dbReference>
<protein>
    <submittedName>
        <fullName evidence="1">Uncharacterized protein</fullName>
    </submittedName>
</protein>
<organism evidence="1 2">
    <name type="scientific">Proteus mirabilis</name>
    <dbReference type="NCBI Taxonomy" id="584"/>
    <lineage>
        <taxon>Bacteria</taxon>
        <taxon>Pseudomonadati</taxon>
        <taxon>Pseudomonadota</taxon>
        <taxon>Gammaproteobacteria</taxon>
        <taxon>Enterobacterales</taxon>
        <taxon>Morganellaceae</taxon>
        <taxon>Proteus</taxon>
    </lineage>
</organism>
<evidence type="ECO:0000313" key="2">
    <source>
        <dbReference type="Proteomes" id="UP000254191"/>
    </source>
</evidence>
<dbReference type="AlphaFoldDB" id="A0A379EZT4"/>
<name>A0A379EZT4_PROMI</name>
<accession>A0A379EZT4</accession>
<dbReference type="EMBL" id="UGTS01000001">
    <property type="protein sequence ID" value="SUC11897.1"/>
    <property type="molecule type" value="Genomic_DNA"/>
</dbReference>
<dbReference type="RefSeq" id="WP_004246456.1">
    <property type="nucleotide sequence ID" value="NZ_CAXOOO010000007.1"/>
</dbReference>